<keyword evidence="2 5" id="KW-0812">Transmembrane</keyword>
<evidence type="ECO:0000256" key="3">
    <source>
        <dbReference type="ARBA" id="ARBA00022989"/>
    </source>
</evidence>
<dbReference type="OrthoDB" id="9810601at2"/>
<evidence type="ECO:0000313" key="6">
    <source>
        <dbReference type="EMBL" id="AWL12418.1"/>
    </source>
</evidence>
<evidence type="ECO:0000313" key="7">
    <source>
        <dbReference type="Proteomes" id="UP000245728"/>
    </source>
</evidence>
<dbReference type="KEGG" id="salh:HMF8227_01948"/>
<sequence>MNWIDFVILAIILLSTLISLVRGFVKEAVSLAVWFAAFFVASQFYQDLARFLTNFSDELLRNGVAIAILFVTTLILGALLNYLIAQMVHYTGLSGTDRALGVVFGLIRGALVVSALLFFMDAFTGFPNAQWWRESVLIPEFRIVIEWFFEYLQNHSSFLNPAQK</sequence>
<accession>A0A2S2E436</accession>
<organism evidence="6 7">
    <name type="scientific">Saliniradius amylolyticus</name>
    <dbReference type="NCBI Taxonomy" id="2183582"/>
    <lineage>
        <taxon>Bacteria</taxon>
        <taxon>Pseudomonadati</taxon>
        <taxon>Pseudomonadota</taxon>
        <taxon>Gammaproteobacteria</taxon>
        <taxon>Alteromonadales</taxon>
        <taxon>Alteromonadaceae</taxon>
        <taxon>Saliniradius</taxon>
    </lineage>
</organism>
<keyword evidence="7" id="KW-1185">Reference proteome</keyword>
<evidence type="ECO:0000256" key="4">
    <source>
        <dbReference type="ARBA" id="ARBA00023136"/>
    </source>
</evidence>
<evidence type="ECO:0000256" key="2">
    <source>
        <dbReference type="ARBA" id="ARBA00022692"/>
    </source>
</evidence>
<keyword evidence="3 5" id="KW-1133">Transmembrane helix</keyword>
<dbReference type="InterPro" id="IPR003825">
    <property type="entry name" value="Colicin-V_CvpA"/>
</dbReference>
<feature type="transmembrane region" description="Helical" evidence="5">
    <location>
        <begin position="99"/>
        <end position="120"/>
    </location>
</feature>
<feature type="transmembrane region" description="Helical" evidence="5">
    <location>
        <begin position="33"/>
        <end position="52"/>
    </location>
</feature>
<dbReference type="EMBL" id="CP029347">
    <property type="protein sequence ID" value="AWL12418.1"/>
    <property type="molecule type" value="Genomic_DNA"/>
</dbReference>
<feature type="transmembrane region" description="Helical" evidence="5">
    <location>
        <begin position="64"/>
        <end position="84"/>
    </location>
</feature>
<dbReference type="PANTHER" id="PTHR36926">
    <property type="entry name" value="COLICIN V PRODUCTION PROTEIN"/>
    <property type="match status" value="1"/>
</dbReference>
<dbReference type="InterPro" id="IPR052719">
    <property type="entry name" value="CvpA-like"/>
</dbReference>
<dbReference type="Pfam" id="PF02674">
    <property type="entry name" value="Colicin_V"/>
    <property type="match status" value="1"/>
</dbReference>
<dbReference type="AlphaFoldDB" id="A0A2S2E436"/>
<gene>
    <name evidence="6" type="ORF">HMF8227_01948</name>
</gene>
<dbReference type="Proteomes" id="UP000245728">
    <property type="component" value="Chromosome"/>
</dbReference>
<evidence type="ECO:0000256" key="5">
    <source>
        <dbReference type="SAM" id="Phobius"/>
    </source>
</evidence>
<dbReference type="GO" id="GO:0009403">
    <property type="term" value="P:toxin biosynthetic process"/>
    <property type="evidence" value="ECO:0007669"/>
    <property type="project" value="InterPro"/>
</dbReference>
<comment type="subcellular location">
    <subcellularLocation>
        <location evidence="1">Membrane</location>
        <topology evidence="1">Multi-pass membrane protein</topology>
    </subcellularLocation>
</comment>
<dbReference type="PANTHER" id="PTHR36926:SF1">
    <property type="entry name" value="COLICIN V PRODUCTION PROTEIN"/>
    <property type="match status" value="1"/>
</dbReference>
<dbReference type="RefSeq" id="WP_109339995.1">
    <property type="nucleotide sequence ID" value="NZ_CP029347.1"/>
</dbReference>
<proteinExistence type="predicted"/>
<keyword evidence="4 5" id="KW-0472">Membrane</keyword>
<dbReference type="GO" id="GO:0016020">
    <property type="term" value="C:membrane"/>
    <property type="evidence" value="ECO:0007669"/>
    <property type="project" value="UniProtKB-SubCell"/>
</dbReference>
<reference evidence="6 7" key="1">
    <citation type="submission" date="2018-05" db="EMBL/GenBank/DDBJ databases">
        <title>Salinimonas sp. HMF8227 Genome sequencing and assembly.</title>
        <authorList>
            <person name="Kang H."/>
            <person name="Kang J."/>
            <person name="Cha I."/>
            <person name="Kim H."/>
            <person name="Joh K."/>
        </authorList>
    </citation>
    <scope>NUCLEOTIDE SEQUENCE [LARGE SCALE GENOMIC DNA]</scope>
    <source>
        <strain evidence="6 7">HMF8227</strain>
    </source>
</reference>
<evidence type="ECO:0000256" key="1">
    <source>
        <dbReference type="ARBA" id="ARBA00004141"/>
    </source>
</evidence>
<protein>
    <submittedName>
        <fullName evidence="6">Colicin V production protein like protein</fullName>
    </submittedName>
</protein>
<name>A0A2S2E436_9ALTE</name>